<sequence length="162" mass="18308">MELGNLTNAEYKTMVIKMLNELRARVDKLSENLNQEIKNIKTEMKIIKGNQSEMKNTLSEVKSILDGKNRVDKEEDQTTGEDSISTLGLILGVGLSLLLVSILGYSLAKWYQRGYCWEGPNFVFNLYQIRNSKELEIGTPFTISGRISSSDGGYMKFSNRLV</sequence>
<feature type="transmembrane region" description="Helical" evidence="2">
    <location>
        <begin position="84"/>
        <end position="105"/>
    </location>
</feature>
<reference evidence="3 4" key="1">
    <citation type="journal article" date="2020" name="Nature">
        <title>Six reference-quality genomes reveal evolution of bat adaptations.</title>
        <authorList>
            <person name="Jebb D."/>
            <person name="Huang Z."/>
            <person name="Pippel M."/>
            <person name="Hughes G.M."/>
            <person name="Lavrichenko K."/>
            <person name="Devanna P."/>
            <person name="Winkler S."/>
            <person name="Jermiin L.S."/>
            <person name="Skirmuntt E.C."/>
            <person name="Katzourakis A."/>
            <person name="Burkitt-Gray L."/>
            <person name="Ray D.A."/>
            <person name="Sullivan K.A.M."/>
            <person name="Roscito J.G."/>
            <person name="Kirilenko B.M."/>
            <person name="Davalos L.M."/>
            <person name="Corthals A.P."/>
            <person name="Power M.L."/>
            <person name="Jones G."/>
            <person name="Ransome R.D."/>
            <person name="Dechmann D.K.N."/>
            <person name="Locatelli A.G."/>
            <person name="Puechmaille S.J."/>
            <person name="Fedrigo O."/>
            <person name="Jarvis E.D."/>
            <person name="Hiller M."/>
            <person name="Vernes S.C."/>
            <person name="Myers E.W."/>
            <person name="Teeling E.C."/>
        </authorList>
    </citation>
    <scope>NUCLEOTIDE SEQUENCE [LARGE SCALE GENOMIC DNA]</scope>
    <source>
        <strain evidence="3">MRouAeg1</strain>
        <tissue evidence="3">Muscle</tissue>
    </source>
</reference>
<organism evidence="3 4">
    <name type="scientific">Rousettus aegyptiacus</name>
    <name type="common">Egyptian fruit bat</name>
    <name type="synonym">Pteropus aegyptiacus</name>
    <dbReference type="NCBI Taxonomy" id="9407"/>
    <lineage>
        <taxon>Eukaryota</taxon>
        <taxon>Metazoa</taxon>
        <taxon>Chordata</taxon>
        <taxon>Craniata</taxon>
        <taxon>Vertebrata</taxon>
        <taxon>Euteleostomi</taxon>
        <taxon>Mammalia</taxon>
        <taxon>Eutheria</taxon>
        <taxon>Laurasiatheria</taxon>
        <taxon>Chiroptera</taxon>
        <taxon>Yinpterochiroptera</taxon>
        <taxon>Pteropodoidea</taxon>
        <taxon>Pteropodidae</taxon>
        <taxon>Rousettinae</taxon>
        <taxon>Rousettus</taxon>
    </lineage>
</organism>
<keyword evidence="1" id="KW-0175">Coiled coil</keyword>
<gene>
    <name evidence="3" type="ORF">HJG63_018103</name>
</gene>
<proteinExistence type="predicted"/>
<protein>
    <submittedName>
        <fullName evidence="3">Small integral membrane protein 35</fullName>
    </submittedName>
</protein>
<keyword evidence="2" id="KW-1133">Transmembrane helix</keyword>
<keyword evidence="2" id="KW-0472">Membrane</keyword>
<feature type="coiled-coil region" evidence="1">
    <location>
        <begin position="16"/>
        <end position="50"/>
    </location>
</feature>
<evidence type="ECO:0000256" key="1">
    <source>
        <dbReference type="SAM" id="Coils"/>
    </source>
</evidence>
<dbReference type="Proteomes" id="UP000593571">
    <property type="component" value="Unassembled WGS sequence"/>
</dbReference>
<accession>A0A7J8H6I6</accession>
<dbReference type="AlphaFoldDB" id="A0A7J8H6I6"/>
<name>A0A7J8H6I6_ROUAE</name>
<comment type="caution">
    <text evidence="3">The sequence shown here is derived from an EMBL/GenBank/DDBJ whole genome shotgun (WGS) entry which is preliminary data.</text>
</comment>
<keyword evidence="2" id="KW-0812">Transmembrane</keyword>
<evidence type="ECO:0000313" key="4">
    <source>
        <dbReference type="Proteomes" id="UP000593571"/>
    </source>
</evidence>
<keyword evidence="4" id="KW-1185">Reference proteome</keyword>
<dbReference type="EMBL" id="JACASE010000005">
    <property type="protein sequence ID" value="KAF6467867.1"/>
    <property type="molecule type" value="Genomic_DNA"/>
</dbReference>
<evidence type="ECO:0000256" key="2">
    <source>
        <dbReference type="SAM" id="Phobius"/>
    </source>
</evidence>
<evidence type="ECO:0000313" key="3">
    <source>
        <dbReference type="EMBL" id="KAF6467867.1"/>
    </source>
</evidence>